<evidence type="ECO:0000313" key="3">
    <source>
        <dbReference type="EMBL" id="MBB6033416.1"/>
    </source>
</evidence>
<dbReference type="InterPro" id="IPR018649">
    <property type="entry name" value="SHOCT"/>
</dbReference>
<proteinExistence type="predicted"/>
<dbReference type="EMBL" id="JACHGT010000002">
    <property type="protein sequence ID" value="MBB6033416.1"/>
    <property type="molecule type" value="Genomic_DNA"/>
</dbReference>
<keyword evidence="1" id="KW-1133">Transmembrane helix</keyword>
<keyword evidence="4" id="KW-1185">Reference proteome</keyword>
<comment type="caution">
    <text evidence="3">The sequence shown here is derived from an EMBL/GenBank/DDBJ whole genome shotgun (WGS) entry which is preliminary data.</text>
</comment>
<gene>
    <name evidence="3" type="ORF">HNR73_001263</name>
</gene>
<organism evidence="3 4">
    <name type="scientific">Phytomonospora endophytica</name>
    <dbReference type="NCBI Taxonomy" id="714109"/>
    <lineage>
        <taxon>Bacteria</taxon>
        <taxon>Bacillati</taxon>
        <taxon>Actinomycetota</taxon>
        <taxon>Actinomycetes</taxon>
        <taxon>Micromonosporales</taxon>
        <taxon>Micromonosporaceae</taxon>
        <taxon>Phytomonospora</taxon>
    </lineage>
</organism>
<sequence>MITQTILAGGLHDGYGGWHGGGGPWFLLFPLFWIAVIATLGIVFGRRRRAMWGGRQSAEATLRDRYAKGEIAEEEYQMRLRTLREK</sequence>
<dbReference type="AlphaFoldDB" id="A0A841FAY7"/>
<name>A0A841FAY7_9ACTN</name>
<accession>A0A841FAY7</accession>
<protein>
    <submittedName>
        <fullName evidence="3">Putative membrane protein</fullName>
    </submittedName>
</protein>
<evidence type="ECO:0000259" key="2">
    <source>
        <dbReference type="Pfam" id="PF09851"/>
    </source>
</evidence>
<reference evidence="3 4" key="1">
    <citation type="submission" date="2020-08" db="EMBL/GenBank/DDBJ databases">
        <title>Genomic Encyclopedia of Type Strains, Phase IV (KMG-IV): sequencing the most valuable type-strain genomes for metagenomic binning, comparative biology and taxonomic classification.</title>
        <authorList>
            <person name="Goeker M."/>
        </authorList>
    </citation>
    <scope>NUCLEOTIDE SEQUENCE [LARGE SCALE GENOMIC DNA]</scope>
    <source>
        <strain evidence="3 4">YIM 65646</strain>
    </source>
</reference>
<evidence type="ECO:0000313" key="4">
    <source>
        <dbReference type="Proteomes" id="UP000548476"/>
    </source>
</evidence>
<keyword evidence="1" id="KW-0812">Transmembrane</keyword>
<dbReference type="Pfam" id="PF09851">
    <property type="entry name" value="SHOCT"/>
    <property type="match status" value="1"/>
</dbReference>
<feature type="transmembrane region" description="Helical" evidence="1">
    <location>
        <begin position="25"/>
        <end position="45"/>
    </location>
</feature>
<keyword evidence="1" id="KW-0472">Membrane</keyword>
<dbReference type="Proteomes" id="UP000548476">
    <property type="component" value="Unassembled WGS sequence"/>
</dbReference>
<evidence type="ECO:0000256" key="1">
    <source>
        <dbReference type="SAM" id="Phobius"/>
    </source>
</evidence>
<feature type="domain" description="SHOCT" evidence="2">
    <location>
        <begin position="58"/>
        <end position="83"/>
    </location>
</feature>
<dbReference type="RefSeq" id="WP_184786275.1">
    <property type="nucleotide sequence ID" value="NZ_BONT01000095.1"/>
</dbReference>